<protein>
    <submittedName>
        <fullName evidence="2">Uncharacterized protein</fullName>
    </submittedName>
</protein>
<organism evidence="2 3">
    <name type="scientific">Dyella telluris</name>
    <dbReference type="NCBI Taxonomy" id="2763498"/>
    <lineage>
        <taxon>Bacteria</taxon>
        <taxon>Pseudomonadati</taxon>
        <taxon>Pseudomonadota</taxon>
        <taxon>Gammaproteobacteria</taxon>
        <taxon>Lysobacterales</taxon>
        <taxon>Rhodanobacteraceae</taxon>
        <taxon>Dyella</taxon>
    </lineage>
</organism>
<dbReference type="Proteomes" id="UP000515873">
    <property type="component" value="Chromosome"/>
</dbReference>
<dbReference type="AlphaFoldDB" id="A0A7G8Q4E5"/>
<keyword evidence="1" id="KW-0812">Transmembrane</keyword>
<keyword evidence="3" id="KW-1185">Reference proteome</keyword>
<evidence type="ECO:0000313" key="2">
    <source>
        <dbReference type="EMBL" id="QNK01653.1"/>
    </source>
</evidence>
<feature type="transmembrane region" description="Helical" evidence="1">
    <location>
        <begin position="75"/>
        <end position="97"/>
    </location>
</feature>
<reference evidence="2 3" key="1">
    <citation type="submission" date="2020-08" db="EMBL/GenBank/DDBJ databases">
        <title>Dyella sp. G9 isolated from forest soil.</title>
        <authorList>
            <person name="Fu J."/>
            <person name="Qiu L."/>
        </authorList>
    </citation>
    <scope>NUCLEOTIDE SEQUENCE [LARGE SCALE GENOMIC DNA]</scope>
    <source>
        <strain evidence="2 3">G9</strain>
    </source>
</reference>
<evidence type="ECO:0000313" key="3">
    <source>
        <dbReference type="Proteomes" id="UP000515873"/>
    </source>
</evidence>
<evidence type="ECO:0000256" key="1">
    <source>
        <dbReference type="SAM" id="Phobius"/>
    </source>
</evidence>
<dbReference type="EMBL" id="CP060412">
    <property type="protein sequence ID" value="QNK01653.1"/>
    <property type="molecule type" value="Genomic_DNA"/>
</dbReference>
<keyword evidence="1" id="KW-1133">Transmembrane helix</keyword>
<keyword evidence="1" id="KW-0472">Membrane</keyword>
<dbReference type="KEGG" id="dtl:H8F01_00285"/>
<name>A0A7G8Q4E5_9GAMM</name>
<gene>
    <name evidence="2" type="ORF">H8F01_00285</name>
</gene>
<dbReference type="RefSeq" id="WP_187057112.1">
    <property type="nucleotide sequence ID" value="NZ_CP060412.1"/>
</dbReference>
<proteinExistence type="predicted"/>
<sequence length="112" mass="12786">MSEKDLDNGMSGREKELIEKGRQAELLEAIRSVVRSEVRESFISHFGDRKPEEVLELIRITEQFHRRMDKLTDSFMGHVFAWATKIGLWLLLIYLTAKAADVNIPKLSGGSP</sequence>
<accession>A0A7G8Q4E5</accession>